<evidence type="ECO:0000256" key="2">
    <source>
        <dbReference type="ARBA" id="ARBA00022694"/>
    </source>
</evidence>
<reference evidence="7 8" key="1">
    <citation type="submission" date="2019-12" db="EMBL/GenBank/DDBJ databases">
        <title>Corynebacterium sp. nov., isolated from feces of the Anser Albifrons in China.</title>
        <authorList>
            <person name="Liu Q."/>
        </authorList>
    </citation>
    <scope>NUCLEOTIDE SEQUENCE [LARGE SCALE GENOMIC DNA]</scope>
    <source>
        <strain evidence="7 8">4H37-19</strain>
    </source>
</reference>
<dbReference type="Proteomes" id="UP000516320">
    <property type="component" value="Chromosome"/>
</dbReference>
<evidence type="ECO:0000256" key="5">
    <source>
        <dbReference type="RuleBase" id="RU003792"/>
    </source>
</evidence>
<dbReference type="InterPro" id="IPR020095">
    <property type="entry name" value="PsdUridine_synth_TruA_C"/>
</dbReference>
<dbReference type="KEGG" id="cpoy:GP475_02585"/>
<feature type="active site" description="Nucleophile" evidence="4">
    <location>
        <position position="58"/>
    </location>
</feature>
<dbReference type="InterPro" id="IPR020097">
    <property type="entry name" value="PsdUridine_synth_TruA_a/b_dom"/>
</dbReference>
<dbReference type="PANTHER" id="PTHR11142:SF0">
    <property type="entry name" value="TRNA PSEUDOURIDINE SYNTHASE-LIKE 1"/>
    <property type="match status" value="1"/>
</dbReference>
<dbReference type="GO" id="GO:0003723">
    <property type="term" value="F:RNA binding"/>
    <property type="evidence" value="ECO:0007669"/>
    <property type="project" value="InterPro"/>
</dbReference>
<accession>A0A7H0SM76</accession>
<dbReference type="HAMAP" id="MF_00171">
    <property type="entry name" value="TruA"/>
    <property type="match status" value="1"/>
</dbReference>
<dbReference type="EC" id="5.4.99.12" evidence="4"/>
<dbReference type="RefSeq" id="WP_187975103.1">
    <property type="nucleotide sequence ID" value="NZ_CP046884.1"/>
</dbReference>
<evidence type="ECO:0000313" key="7">
    <source>
        <dbReference type="EMBL" id="QNQ89651.1"/>
    </source>
</evidence>
<feature type="domain" description="Pseudouridine synthase I TruA alpha/beta" evidence="6">
    <location>
        <begin position="159"/>
        <end position="264"/>
    </location>
</feature>
<dbReference type="InterPro" id="IPR020094">
    <property type="entry name" value="TruA/RsuA/RluB/E/F_N"/>
</dbReference>
<comment type="function">
    <text evidence="4">Formation of pseudouridine at positions 38, 39 and 40 in the anticodon stem and loop of transfer RNAs.</text>
</comment>
<keyword evidence="8" id="KW-1185">Reference proteome</keyword>
<proteinExistence type="inferred from homology"/>
<keyword evidence="2 4" id="KW-0819">tRNA processing</keyword>
<evidence type="ECO:0000313" key="8">
    <source>
        <dbReference type="Proteomes" id="UP000516320"/>
    </source>
</evidence>
<dbReference type="Gene3D" id="3.30.70.660">
    <property type="entry name" value="Pseudouridine synthase I, catalytic domain, C-terminal subdomain"/>
    <property type="match status" value="1"/>
</dbReference>
<dbReference type="CDD" id="cd02570">
    <property type="entry name" value="PseudoU_synth_EcTruA"/>
    <property type="match status" value="1"/>
</dbReference>
<dbReference type="PANTHER" id="PTHR11142">
    <property type="entry name" value="PSEUDOURIDYLATE SYNTHASE"/>
    <property type="match status" value="1"/>
</dbReference>
<comment type="caution">
    <text evidence="4">Lacks conserved residue(s) required for the propagation of feature annotation.</text>
</comment>
<dbReference type="InterPro" id="IPR020103">
    <property type="entry name" value="PsdUridine_synth_cat_dom_sf"/>
</dbReference>
<dbReference type="Pfam" id="PF01416">
    <property type="entry name" value="PseudoU_synth_1"/>
    <property type="match status" value="1"/>
</dbReference>
<sequence>MSGATARLKLGVSYEGSGFHGWARQKDASLRTVQQELEEALSLVLRCPVQLVVAGRTDAGVHASGQVAHADVPVDCLEQRSLAGQPQRLVRRLSRLLDTDVRLTSCAFAPPGFDARFSALSRTYEYRVSTDPSGPLPTRRLETGWWPRQLDFSILNDVAQRLTGLHDFAAFCKARPHSTTIRDLQFFHWEDISTPSEPGLYRARLRADAFCWNMVRALVGASLKCADGRLDLDAVPGLLTEHQRSSLVPLAEARGLTLVGVHYPPDEELASRAAVTRKRRNSLID</sequence>
<feature type="binding site" evidence="4">
    <location>
        <position position="124"/>
    </location>
    <ligand>
        <name>substrate</name>
    </ligand>
</feature>
<dbReference type="PIRSF" id="PIRSF001430">
    <property type="entry name" value="tRNA_psdUrid_synth"/>
    <property type="match status" value="1"/>
</dbReference>
<dbReference type="GO" id="GO:0031119">
    <property type="term" value="P:tRNA pseudouridine synthesis"/>
    <property type="evidence" value="ECO:0007669"/>
    <property type="project" value="UniProtKB-UniRule"/>
</dbReference>
<dbReference type="SUPFAM" id="SSF55120">
    <property type="entry name" value="Pseudouridine synthase"/>
    <property type="match status" value="1"/>
</dbReference>
<dbReference type="GO" id="GO:0160147">
    <property type="term" value="F:tRNA pseudouridine(38-40) synthase activity"/>
    <property type="evidence" value="ECO:0007669"/>
    <property type="project" value="UniProtKB-EC"/>
</dbReference>
<name>A0A7H0SM76_9CORY</name>
<dbReference type="Gene3D" id="3.30.70.580">
    <property type="entry name" value="Pseudouridine synthase I, catalytic domain, N-terminal subdomain"/>
    <property type="match status" value="1"/>
</dbReference>
<organism evidence="7 8">
    <name type="scientific">Corynebacterium poyangense</name>
    <dbReference type="NCBI Taxonomy" id="2684405"/>
    <lineage>
        <taxon>Bacteria</taxon>
        <taxon>Bacillati</taxon>
        <taxon>Actinomycetota</taxon>
        <taxon>Actinomycetes</taxon>
        <taxon>Mycobacteriales</taxon>
        <taxon>Corynebacteriaceae</taxon>
        <taxon>Corynebacterium</taxon>
    </lineage>
</organism>
<evidence type="ECO:0000256" key="4">
    <source>
        <dbReference type="HAMAP-Rule" id="MF_00171"/>
    </source>
</evidence>
<protein>
    <recommendedName>
        <fullName evidence="4">tRNA pseudouridine synthase A</fullName>
        <ecNumber evidence="4">5.4.99.12</ecNumber>
    </recommendedName>
    <alternativeName>
        <fullName evidence="4">tRNA pseudouridine(38-40) synthase</fullName>
    </alternativeName>
    <alternativeName>
        <fullName evidence="4">tRNA pseudouridylate synthase I</fullName>
    </alternativeName>
    <alternativeName>
        <fullName evidence="4">tRNA-uridine isomerase I</fullName>
    </alternativeName>
</protein>
<evidence type="ECO:0000256" key="3">
    <source>
        <dbReference type="ARBA" id="ARBA00023235"/>
    </source>
</evidence>
<dbReference type="InterPro" id="IPR001406">
    <property type="entry name" value="PsdUridine_synth_TruA"/>
</dbReference>
<evidence type="ECO:0000256" key="1">
    <source>
        <dbReference type="ARBA" id="ARBA00009375"/>
    </source>
</evidence>
<evidence type="ECO:0000259" key="6">
    <source>
        <dbReference type="Pfam" id="PF01416"/>
    </source>
</evidence>
<gene>
    <name evidence="4 7" type="primary">truA</name>
    <name evidence="7" type="ORF">GP475_02585</name>
</gene>
<comment type="subunit">
    <text evidence="4">Homodimer.</text>
</comment>
<keyword evidence="3 4" id="KW-0413">Isomerase</keyword>
<dbReference type="EMBL" id="CP046884">
    <property type="protein sequence ID" value="QNQ89651.1"/>
    <property type="molecule type" value="Genomic_DNA"/>
</dbReference>
<comment type="similarity">
    <text evidence="1 4 5">Belongs to the tRNA pseudouridine synthase TruA family.</text>
</comment>
<dbReference type="AlphaFoldDB" id="A0A7H0SM76"/>
<comment type="catalytic activity">
    <reaction evidence="4 5">
        <text>uridine(38/39/40) in tRNA = pseudouridine(38/39/40) in tRNA</text>
        <dbReference type="Rhea" id="RHEA:22376"/>
        <dbReference type="Rhea" id="RHEA-COMP:10085"/>
        <dbReference type="Rhea" id="RHEA-COMP:10087"/>
        <dbReference type="ChEBI" id="CHEBI:65314"/>
        <dbReference type="ChEBI" id="CHEBI:65315"/>
        <dbReference type="EC" id="5.4.99.12"/>
    </reaction>
</comment>